<protein>
    <submittedName>
        <fullName evidence="1">Uncharacterized protein</fullName>
    </submittedName>
</protein>
<dbReference type="AlphaFoldDB" id="A0A6M0S9B2"/>
<dbReference type="Proteomes" id="UP000473574">
    <property type="component" value="Unassembled WGS sequence"/>
</dbReference>
<dbReference type="EMBL" id="QZCE01000002">
    <property type="protein sequence ID" value="NEZ64352.1"/>
    <property type="molecule type" value="Genomic_DNA"/>
</dbReference>
<gene>
    <name evidence="1" type="ORF">D0962_16400</name>
</gene>
<accession>A0A6M0S9B2</accession>
<dbReference type="RefSeq" id="WP_163664560.1">
    <property type="nucleotide sequence ID" value="NZ_QZCE01000002.1"/>
</dbReference>
<comment type="caution">
    <text evidence="1">The sequence shown here is derived from an EMBL/GenBank/DDBJ whole genome shotgun (WGS) entry which is preliminary data.</text>
</comment>
<proteinExistence type="predicted"/>
<evidence type="ECO:0000313" key="2">
    <source>
        <dbReference type="Proteomes" id="UP000473574"/>
    </source>
</evidence>
<name>A0A6M0S9B2_9CYAN</name>
<organism evidence="1 2">
    <name type="scientific">Adonisia turfae CCMR0082</name>
    <dbReference type="NCBI Taxonomy" id="2304604"/>
    <lineage>
        <taxon>Bacteria</taxon>
        <taxon>Bacillati</taxon>
        <taxon>Cyanobacteriota</taxon>
        <taxon>Adonisia</taxon>
        <taxon>Adonisia turfae</taxon>
    </lineage>
</organism>
<evidence type="ECO:0000313" key="1">
    <source>
        <dbReference type="EMBL" id="NEZ64352.1"/>
    </source>
</evidence>
<reference evidence="1 2" key="1">
    <citation type="journal article" date="2020" name="Microb. Ecol.">
        <title>Ecogenomics of the Marine Benthic Filamentous Cyanobacterium Adonisia.</title>
        <authorList>
            <person name="Walter J.M."/>
            <person name="Coutinho F.H."/>
            <person name="Leomil L."/>
            <person name="Hargreaves P.I."/>
            <person name="Campeao M.E."/>
            <person name="Vieira V.V."/>
            <person name="Silva B.S."/>
            <person name="Fistarol G.O."/>
            <person name="Salomon P.S."/>
            <person name="Sawabe T."/>
            <person name="Mino S."/>
            <person name="Hosokawa M."/>
            <person name="Miyashita H."/>
            <person name="Maruyama F."/>
            <person name="van Verk M.C."/>
            <person name="Dutilh B.E."/>
            <person name="Thompson C.C."/>
            <person name="Thompson F.L."/>
        </authorList>
    </citation>
    <scope>NUCLEOTIDE SEQUENCE [LARGE SCALE GENOMIC DNA]</scope>
    <source>
        <strain evidence="1 2">CCMR0082</strain>
    </source>
</reference>
<sequence length="122" mass="14306">MELIPKEPAYERGVLARQKYLDLARRVIREPQIEYGVLYQRFVENDWAAIQLDEAVALKGLNMGYSPEVVSWILLQSPYLQYHVHQNKVPLAPMSQYVRSTVMKLFYIRKIKVSRIVANKIL</sequence>